<evidence type="ECO:0000313" key="2">
    <source>
        <dbReference type="Proteomes" id="UP000632377"/>
    </source>
</evidence>
<dbReference type="Pfam" id="PF11148">
    <property type="entry name" value="DUF2922"/>
    <property type="match status" value="1"/>
</dbReference>
<evidence type="ECO:0000313" key="1">
    <source>
        <dbReference type="EMBL" id="MBL4936832.1"/>
    </source>
</evidence>
<accession>A0ABS1TDH5</accession>
<gene>
    <name evidence="1" type="ORF">JK636_13810</name>
</gene>
<comment type="caution">
    <text evidence="1">The sequence shown here is derived from an EMBL/GenBank/DDBJ whole genome shotgun (WGS) entry which is preliminary data.</text>
</comment>
<reference evidence="1 2" key="1">
    <citation type="submission" date="2021-01" db="EMBL/GenBank/DDBJ databases">
        <title>Genome public.</title>
        <authorList>
            <person name="Liu C."/>
            <person name="Sun Q."/>
        </authorList>
    </citation>
    <scope>NUCLEOTIDE SEQUENCE [LARGE SCALE GENOMIC DNA]</scope>
    <source>
        <strain evidence="1 2">YIM B02515</strain>
    </source>
</reference>
<keyword evidence="2" id="KW-1185">Reference proteome</keyword>
<dbReference type="Proteomes" id="UP000632377">
    <property type="component" value="Unassembled WGS sequence"/>
</dbReference>
<dbReference type="EMBL" id="JAESWC010000008">
    <property type="protein sequence ID" value="MBL4936832.1"/>
    <property type="molecule type" value="Genomic_DNA"/>
</dbReference>
<protein>
    <submittedName>
        <fullName evidence="1">DUF2922 domain-containing protein</fullName>
    </submittedName>
</protein>
<organism evidence="1 2">
    <name type="scientific">Clostridium rhizosphaerae</name>
    <dbReference type="NCBI Taxonomy" id="2803861"/>
    <lineage>
        <taxon>Bacteria</taxon>
        <taxon>Bacillati</taxon>
        <taxon>Bacillota</taxon>
        <taxon>Clostridia</taxon>
        <taxon>Eubacteriales</taxon>
        <taxon>Clostridiaceae</taxon>
        <taxon>Clostridium</taxon>
    </lineage>
</organism>
<name>A0ABS1TDH5_9CLOT</name>
<proteinExistence type="predicted"/>
<sequence>MTFLNEEGARANIILPGVNDNISQQEVSVVMDTIIAGNIFSSTGGDLIAKHSAQITERNVTDLSVR</sequence>
<dbReference type="InterPro" id="IPR021321">
    <property type="entry name" value="DUF2922"/>
</dbReference>